<organism evidence="8 9">
    <name type="scientific">Roseobacter litoralis (strain ATCC 49566 / DSM 6996 / JCM 21268 / NBRC 15278 / OCh 149)</name>
    <dbReference type="NCBI Taxonomy" id="391595"/>
    <lineage>
        <taxon>Bacteria</taxon>
        <taxon>Pseudomonadati</taxon>
        <taxon>Pseudomonadota</taxon>
        <taxon>Alphaproteobacteria</taxon>
        <taxon>Rhodobacterales</taxon>
        <taxon>Roseobacteraceae</taxon>
        <taxon>Roseobacter</taxon>
    </lineage>
</organism>
<feature type="binding site" evidence="7">
    <location>
        <position position="132"/>
    </location>
    <ligand>
        <name>Zn(2+)</name>
        <dbReference type="ChEBI" id="CHEBI:29105"/>
        <note>catalytic</note>
    </ligand>
</feature>
<dbReference type="GO" id="GO:0006364">
    <property type="term" value="P:rRNA processing"/>
    <property type="evidence" value="ECO:0007669"/>
    <property type="project" value="UniProtKB-UniRule"/>
</dbReference>
<keyword evidence="7" id="KW-0690">Ribosome biogenesis</keyword>
<dbReference type="PROSITE" id="PS01306">
    <property type="entry name" value="UPF0054"/>
    <property type="match status" value="1"/>
</dbReference>
<dbReference type="OrthoDB" id="9807740at2"/>
<dbReference type="InterPro" id="IPR023091">
    <property type="entry name" value="MetalPrtase_cat_dom_sf_prd"/>
</dbReference>
<dbReference type="EMBL" id="CP002623">
    <property type="protein sequence ID" value="AEI92541.1"/>
    <property type="molecule type" value="Genomic_DNA"/>
</dbReference>
<dbReference type="EC" id="3.1.-.-" evidence="7"/>
<evidence type="ECO:0000256" key="5">
    <source>
        <dbReference type="ARBA" id="ARBA00022801"/>
    </source>
</evidence>
<proteinExistence type="inferred from homology"/>
<evidence type="ECO:0000256" key="1">
    <source>
        <dbReference type="ARBA" id="ARBA00010875"/>
    </source>
</evidence>
<dbReference type="RefSeq" id="WP_013960482.1">
    <property type="nucleotide sequence ID" value="NC_015730.1"/>
</dbReference>
<dbReference type="NCBIfam" id="TIGR00043">
    <property type="entry name" value="rRNA maturation RNase YbeY"/>
    <property type="match status" value="1"/>
</dbReference>
<feature type="binding site" evidence="7">
    <location>
        <position position="138"/>
    </location>
    <ligand>
        <name>Zn(2+)</name>
        <dbReference type="ChEBI" id="CHEBI:29105"/>
        <note>catalytic</note>
    </ligand>
</feature>
<accession>F7ZJA9</accession>
<comment type="subcellular location">
    <subcellularLocation>
        <location evidence="7">Cytoplasm</location>
    </subcellularLocation>
</comment>
<name>F7ZJA9_ROSLO</name>
<evidence type="ECO:0000256" key="7">
    <source>
        <dbReference type="HAMAP-Rule" id="MF_00009"/>
    </source>
</evidence>
<comment type="cofactor">
    <cofactor evidence="7">
        <name>Zn(2+)</name>
        <dbReference type="ChEBI" id="CHEBI:29105"/>
    </cofactor>
    <text evidence="7">Binds 1 zinc ion.</text>
</comment>
<dbReference type="KEGG" id="rli:RLO149_c005130"/>
<dbReference type="Pfam" id="PF02130">
    <property type="entry name" value="YbeY"/>
    <property type="match status" value="1"/>
</dbReference>
<comment type="function">
    <text evidence="7">Single strand-specific metallo-endoribonuclease involved in late-stage 70S ribosome quality control and in maturation of the 3' terminus of the 16S rRNA.</text>
</comment>
<evidence type="ECO:0000256" key="4">
    <source>
        <dbReference type="ARBA" id="ARBA00022759"/>
    </source>
</evidence>
<dbReference type="HOGENOM" id="CLU_106710_0_0_5"/>
<dbReference type="SUPFAM" id="SSF55486">
    <property type="entry name" value="Metalloproteases ('zincins'), catalytic domain"/>
    <property type="match status" value="1"/>
</dbReference>
<keyword evidence="3 7" id="KW-0479">Metal-binding</keyword>
<keyword evidence="9" id="KW-1185">Reference proteome</keyword>
<dbReference type="GO" id="GO:0004521">
    <property type="term" value="F:RNA endonuclease activity"/>
    <property type="evidence" value="ECO:0007669"/>
    <property type="project" value="UniProtKB-UniRule"/>
</dbReference>
<evidence type="ECO:0000313" key="8">
    <source>
        <dbReference type="EMBL" id="AEI92541.1"/>
    </source>
</evidence>
<feature type="binding site" evidence="7">
    <location>
        <position position="128"/>
    </location>
    <ligand>
        <name>Zn(2+)</name>
        <dbReference type="ChEBI" id="CHEBI:29105"/>
        <note>catalytic</note>
    </ligand>
</feature>
<keyword evidence="5 7" id="KW-0378">Hydrolase</keyword>
<sequence length="166" mass="17926">MDIDVLIEDDRWSALDLDVLVLEALRATSVTLNLDLEAAEVSYLACDDARITLLNADFREKTTATNVLSWPAVDLAPVIAGAVPAPPTADLTGVLALGDVAIAYETCLREATDLRKPLADHVTHLIVHGTLHLLGYDHIRDPDATLMQGVEAKILGKMGLDDPYMV</sequence>
<dbReference type="InterPro" id="IPR002036">
    <property type="entry name" value="YbeY"/>
</dbReference>
<keyword evidence="7" id="KW-0963">Cytoplasm</keyword>
<dbReference type="Gene3D" id="3.40.390.30">
    <property type="entry name" value="Metalloproteases ('zincins'), catalytic domain"/>
    <property type="match status" value="1"/>
</dbReference>
<dbReference type="GO" id="GO:0008270">
    <property type="term" value="F:zinc ion binding"/>
    <property type="evidence" value="ECO:0007669"/>
    <property type="project" value="UniProtKB-UniRule"/>
</dbReference>
<evidence type="ECO:0000313" key="9">
    <source>
        <dbReference type="Proteomes" id="UP000001353"/>
    </source>
</evidence>
<dbReference type="eggNOG" id="COG0319">
    <property type="taxonomic scope" value="Bacteria"/>
</dbReference>
<keyword evidence="7" id="KW-0698">rRNA processing</keyword>
<protein>
    <recommendedName>
        <fullName evidence="7">Endoribonuclease YbeY</fullName>
        <ecNumber evidence="7">3.1.-.-</ecNumber>
    </recommendedName>
</protein>
<keyword evidence="6 7" id="KW-0862">Zinc</keyword>
<dbReference type="GO" id="GO:0005737">
    <property type="term" value="C:cytoplasm"/>
    <property type="evidence" value="ECO:0007669"/>
    <property type="project" value="UniProtKB-SubCell"/>
</dbReference>
<evidence type="ECO:0000256" key="6">
    <source>
        <dbReference type="ARBA" id="ARBA00022833"/>
    </source>
</evidence>
<reference evidence="8 9" key="1">
    <citation type="journal article" date="2011" name="BMC Genomics">
        <title>Comparative genome analysis and genome-guided physiological analysis of Roseobacter litoralis.</title>
        <authorList>
            <person name="Kalhoefer D."/>
            <person name="Thole S."/>
            <person name="Voget S."/>
            <person name="Lehmann R."/>
            <person name="Liesegang H."/>
            <person name="Wollher A."/>
            <person name="Daniel R."/>
            <person name="Simon M."/>
            <person name="Brinkhoff T."/>
        </authorList>
    </citation>
    <scope>NUCLEOTIDE SEQUENCE [LARGE SCALE GENOMIC DNA]</scope>
    <source>
        <strain evidence="9">ATCC 49566 / DSM 6996 / JCM 21268 / NBRC 15278 / OCh 149</strain>
    </source>
</reference>
<dbReference type="Proteomes" id="UP000001353">
    <property type="component" value="Chromosome"/>
</dbReference>
<keyword evidence="2 7" id="KW-0540">Nuclease</keyword>
<evidence type="ECO:0000256" key="3">
    <source>
        <dbReference type="ARBA" id="ARBA00022723"/>
    </source>
</evidence>
<dbReference type="STRING" id="391595.RLO149_c005130"/>
<dbReference type="HAMAP" id="MF_00009">
    <property type="entry name" value="Endoribonucl_YbeY"/>
    <property type="match status" value="1"/>
</dbReference>
<gene>
    <name evidence="7" type="primary">ybeY</name>
    <name evidence="8" type="ordered locus">RLO149_c005130</name>
</gene>
<dbReference type="PANTHER" id="PTHR46986">
    <property type="entry name" value="ENDORIBONUCLEASE YBEY, CHLOROPLASTIC"/>
    <property type="match status" value="1"/>
</dbReference>
<dbReference type="PANTHER" id="PTHR46986:SF1">
    <property type="entry name" value="ENDORIBONUCLEASE YBEY, CHLOROPLASTIC"/>
    <property type="match status" value="1"/>
</dbReference>
<dbReference type="InterPro" id="IPR020549">
    <property type="entry name" value="YbeY_CS"/>
</dbReference>
<dbReference type="AlphaFoldDB" id="F7ZJA9"/>
<dbReference type="GO" id="GO:0004222">
    <property type="term" value="F:metalloendopeptidase activity"/>
    <property type="evidence" value="ECO:0007669"/>
    <property type="project" value="InterPro"/>
</dbReference>
<keyword evidence="4 7" id="KW-0255">Endonuclease</keyword>
<evidence type="ECO:0000256" key="2">
    <source>
        <dbReference type="ARBA" id="ARBA00022722"/>
    </source>
</evidence>
<comment type="similarity">
    <text evidence="1 7">Belongs to the endoribonuclease YbeY family.</text>
</comment>